<dbReference type="EMBL" id="FNEW01000001">
    <property type="protein sequence ID" value="SDJ23981.1"/>
    <property type="molecule type" value="Genomic_DNA"/>
</dbReference>
<dbReference type="AlphaFoldDB" id="A0A7Z7FM99"/>
<reference evidence="1 2" key="1">
    <citation type="submission" date="2016-10" db="EMBL/GenBank/DDBJ databases">
        <authorList>
            <person name="Varghese N."/>
            <person name="Submissions S."/>
        </authorList>
    </citation>
    <scope>NUCLEOTIDE SEQUENCE [LARGE SCALE GENOMIC DNA]</scope>
    <source>
        <strain evidence="1 2">PDC82</strain>
    </source>
</reference>
<proteinExistence type="predicted"/>
<dbReference type="Pfam" id="PF20293">
    <property type="entry name" value="MC6"/>
    <property type="match status" value="1"/>
</dbReference>
<dbReference type="InterPro" id="IPR046897">
    <property type="entry name" value="ABC-3C_MC6"/>
</dbReference>
<evidence type="ECO:0000313" key="1">
    <source>
        <dbReference type="EMBL" id="SDJ23981.1"/>
    </source>
</evidence>
<accession>A0A7Z7FM99</accession>
<comment type="caution">
    <text evidence="1">The sequence shown here is derived from an EMBL/GenBank/DDBJ whole genome shotgun (WGS) entry which is preliminary data.</text>
</comment>
<protein>
    <submittedName>
        <fullName evidence="1">Uncharacterized protein</fullName>
    </submittedName>
</protein>
<name>A0A7Z7FM99_9HYPH</name>
<sequence>MILPTKYLAADRSLIVVGAEIIKVLTETPRSVSEVWERVTASRTPHAAPLTYDWFLLAITLLYAIGTLDMRNGLLAIVSGAKQ</sequence>
<organism evidence="1 2">
    <name type="scientific">Agrobacterium fabrum</name>
    <dbReference type="NCBI Taxonomy" id="1176649"/>
    <lineage>
        <taxon>Bacteria</taxon>
        <taxon>Pseudomonadati</taxon>
        <taxon>Pseudomonadota</taxon>
        <taxon>Alphaproteobacteria</taxon>
        <taxon>Hyphomicrobiales</taxon>
        <taxon>Rhizobiaceae</taxon>
        <taxon>Rhizobium/Agrobacterium group</taxon>
        <taxon>Agrobacterium</taxon>
        <taxon>Agrobacterium tumefaciens complex</taxon>
    </lineage>
</organism>
<dbReference type="RefSeq" id="WP_080808308.1">
    <property type="nucleotide sequence ID" value="NZ_CP116683.1"/>
</dbReference>
<evidence type="ECO:0000313" key="2">
    <source>
        <dbReference type="Proteomes" id="UP000198917"/>
    </source>
</evidence>
<gene>
    <name evidence="1" type="ORF">SAMN05428983_0775</name>
</gene>
<dbReference type="Proteomes" id="UP000198917">
    <property type="component" value="Unassembled WGS sequence"/>
</dbReference>